<dbReference type="EMBL" id="JAEHOE010000007">
    <property type="protein sequence ID" value="KAG2499146.1"/>
    <property type="molecule type" value="Genomic_DNA"/>
</dbReference>
<comment type="caution">
    <text evidence="1">The sequence shown here is derived from an EMBL/GenBank/DDBJ whole genome shotgun (WGS) entry which is preliminary data.</text>
</comment>
<protein>
    <submittedName>
        <fullName evidence="1">Uncharacterized protein</fullName>
    </submittedName>
</protein>
<evidence type="ECO:0000313" key="2">
    <source>
        <dbReference type="Proteomes" id="UP000612055"/>
    </source>
</evidence>
<proteinExistence type="predicted"/>
<reference evidence="1" key="1">
    <citation type="journal article" date="2020" name="bioRxiv">
        <title>Comparative genomics of Chlamydomonas.</title>
        <authorList>
            <person name="Craig R.J."/>
            <person name="Hasan A.R."/>
            <person name="Ness R.W."/>
            <person name="Keightley P.D."/>
        </authorList>
    </citation>
    <scope>NUCLEOTIDE SEQUENCE</scope>
    <source>
        <strain evidence="1">CCAP 11/70</strain>
    </source>
</reference>
<evidence type="ECO:0000313" key="1">
    <source>
        <dbReference type="EMBL" id="KAG2499146.1"/>
    </source>
</evidence>
<dbReference type="Proteomes" id="UP000612055">
    <property type="component" value="Unassembled WGS sequence"/>
</dbReference>
<name>A0A835YE08_9CHLO</name>
<sequence length="214" mass="22658">MQARTLAPSCRGAALNAKPQPLSRQARIAALPPRTSAAVAVSERRYTANGTHVPHVESECLAQAAQQLLEAAAHQAAAATAVKDGPEALGHELRRIRVAVDEVKVIARQQAASVLAEQHTLSRVLRLQGALALLSSAHPPAPGSHSPRPNSGEVSVALAQTVLLNALREKGTSLPQTVTVLEAQELVDYLHGLTGIEPELSEFRHSSYVSFGTY</sequence>
<organism evidence="1 2">
    <name type="scientific">Edaphochlamys debaryana</name>
    <dbReference type="NCBI Taxonomy" id="47281"/>
    <lineage>
        <taxon>Eukaryota</taxon>
        <taxon>Viridiplantae</taxon>
        <taxon>Chlorophyta</taxon>
        <taxon>core chlorophytes</taxon>
        <taxon>Chlorophyceae</taxon>
        <taxon>CS clade</taxon>
        <taxon>Chlamydomonadales</taxon>
        <taxon>Chlamydomonadales incertae sedis</taxon>
        <taxon>Edaphochlamys</taxon>
    </lineage>
</organism>
<dbReference type="AlphaFoldDB" id="A0A835YE08"/>
<keyword evidence="2" id="KW-1185">Reference proteome</keyword>
<gene>
    <name evidence="1" type="ORF">HYH03_002729</name>
</gene>
<accession>A0A835YE08</accession>